<dbReference type="AlphaFoldDB" id="A0A7S0A1H4"/>
<gene>
    <name evidence="2" type="ORF">RSET0789_LOCUS165</name>
</gene>
<evidence type="ECO:0000313" key="2">
    <source>
        <dbReference type="EMBL" id="CAD8350199.1"/>
    </source>
</evidence>
<dbReference type="EMBL" id="HBEI01000228">
    <property type="protein sequence ID" value="CAD8350199.1"/>
    <property type="molecule type" value="Transcribed_RNA"/>
</dbReference>
<protein>
    <submittedName>
        <fullName evidence="2">Uncharacterized protein</fullName>
    </submittedName>
</protein>
<proteinExistence type="predicted"/>
<feature type="region of interest" description="Disordered" evidence="1">
    <location>
        <begin position="352"/>
        <end position="414"/>
    </location>
</feature>
<feature type="compositionally biased region" description="Basic residues" evidence="1">
    <location>
        <begin position="369"/>
        <end position="400"/>
    </location>
</feature>
<accession>A0A7S0A1H4</accession>
<organism evidence="2">
    <name type="scientific">Sundstroemia setigera</name>
    <dbReference type="NCBI Taxonomy" id="3005"/>
    <lineage>
        <taxon>Eukaryota</taxon>
        <taxon>Sar</taxon>
        <taxon>Stramenopiles</taxon>
        <taxon>Ochrophyta</taxon>
        <taxon>Bacillariophyta</taxon>
        <taxon>Coscinodiscophyceae</taxon>
        <taxon>Rhizosoleniophycidae</taxon>
        <taxon>Rhizosoleniales</taxon>
        <taxon>Rhizosoleniaceae</taxon>
        <taxon>Sundstroemia</taxon>
    </lineage>
</organism>
<name>A0A7S0A1H4_9STRA</name>
<evidence type="ECO:0000256" key="1">
    <source>
        <dbReference type="SAM" id="MobiDB-lite"/>
    </source>
</evidence>
<sequence length="500" mass="56592">MEIENDNDDNLAAAKLKTTAPSAAESGDKKELFKLRAVIDTKSLYNILSDLPRDQIYKIPCIKHKAYNSLSSNSNKIKTGKKRRMKWSGVATNKSKKQNQNKKRDAAIVLKPASMNDDSCRHPRLMNFLKQEHHVVVTRFRLRSMLSFMSNHPTKFPLLKFPDSQHLMVVSSSYDVIENSGDDSSIVIKPQESNNDNNDDESKVKAVEAAPVSSFAPNPVYQKMKELLSFNTYYSFSPKQHPNLLDALYPEIKNKKERQRLQYNISHFLRDMDPTSYPLVFMYPGIYRKTTWILLKSDIHVKVVGRPKVQLEDQQRVVELGLTSESVSHIPSSTPENRCLILSKQKRLSTRMKAVKKGGNSGGSSSKGTLRKKTLKKKNAIKTKKSTRLIPKKSTQKVSKKPASTDNTMGVDDDSNDNSSLLLSSIMNSLHLDNDNQIIVKNHDDTDENNTLEEVTITTSKDSTVITNNNTSEIKKANDEKEIQLKSSEPIDKLLENFHL</sequence>
<reference evidence="2" key="1">
    <citation type="submission" date="2021-01" db="EMBL/GenBank/DDBJ databases">
        <authorList>
            <person name="Corre E."/>
            <person name="Pelletier E."/>
            <person name="Niang G."/>
            <person name="Scheremetjew M."/>
            <person name="Finn R."/>
            <person name="Kale V."/>
            <person name="Holt S."/>
            <person name="Cochrane G."/>
            <person name="Meng A."/>
            <person name="Brown T."/>
            <person name="Cohen L."/>
        </authorList>
    </citation>
    <scope>NUCLEOTIDE SEQUENCE</scope>
    <source>
        <strain evidence="2">CCMP 1694</strain>
    </source>
</reference>